<sequence length="48" mass="5268">MTDSDSDKQGGLRGMQTGGIHIGPIEYSFLNLVVYTMFGDVGLQRPHQ</sequence>
<reference evidence="2 3" key="1">
    <citation type="journal article" date="2019" name="Int. J. Syst. Evol. Microbiol.">
        <title>The Global Catalogue of Microorganisms (GCM) 10K type strain sequencing project: providing services to taxonomists for standard genome sequencing and annotation.</title>
        <authorList>
            <consortium name="The Broad Institute Genomics Platform"/>
            <consortium name="The Broad Institute Genome Sequencing Center for Infectious Disease"/>
            <person name="Wu L."/>
            <person name="Ma J."/>
        </authorList>
    </citation>
    <scope>NUCLEOTIDE SEQUENCE [LARGE SCALE GENOMIC DNA]</scope>
    <source>
        <strain evidence="2 3">PSRA2</strain>
    </source>
</reference>
<proteinExistence type="predicted"/>
<dbReference type="RefSeq" id="WP_304448886.1">
    <property type="nucleotide sequence ID" value="NZ_JARRAH010000001.1"/>
</dbReference>
<dbReference type="AlphaFoldDB" id="A0ABD5UEK6"/>
<organism evidence="2 3">
    <name type="scientific">Halomarina ordinaria</name>
    <dbReference type="NCBI Taxonomy" id="3033939"/>
    <lineage>
        <taxon>Archaea</taxon>
        <taxon>Methanobacteriati</taxon>
        <taxon>Methanobacteriota</taxon>
        <taxon>Stenosarchaea group</taxon>
        <taxon>Halobacteria</taxon>
        <taxon>Halobacteriales</taxon>
        <taxon>Natronomonadaceae</taxon>
        <taxon>Halomarina</taxon>
    </lineage>
</organism>
<evidence type="ECO:0000313" key="3">
    <source>
        <dbReference type="Proteomes" id="UP001596406"/>
    </source>
</evidence>
<dbReference type="EMBL" id="JBHSXM010000001">
    <property type="protein sequence ID" value="MFC6837219.1"/>
    <property type="molecule type" value="Genomic_DNA"/>
</dbReference>
<feature type="compositionally biased region" description="Gly residues" evidence="1">
    <location>
        <begin position="11"/>
        <end position="20"/>
    </location>
</feature>
<gene>
    <name evidence="2" type="ORF">ACFQHK_11950</name>
</gene>
<feature type="region of interest" description="Disordered" evidence="1">
    <location>
        <begin position="1"/>
        <end position="20"/>
    </location>
</feature>
<feature type="compositionally biased region" description="Basic and acidic residues" evidence="1">
    <location>
        <begin position="1"/>
        <end position="10"/>
    </location>
</feature>
<keyword evidence="3" id="KW-1185">Reference proteome</keyword>
<name>A0ABD5UEK6_9EURY</name>
<dbReference type="Proteomes" id="UP001596406">
    <property type="component" value="Unassembled WGS sequence"/>
</dbReference>
<protein>
    <submittedName>
        <fullName evidence="2">Uncharacterized protein</fullName>
    </submittedName>
</protein>
<comment type="caution">
    <text evidence="2">The sequence shown here is derived from an EMBL/GenBank/DDBJ whole genome shotgun (WGS) entry which is preliminary data.</text>
</comment>
<evidence type="ECO:0000256" key="1">
    <source>
        <dbReference type="SAM" id="MobiDB-lite"/>
    </source>
</evidence>
<accession>A0ABD5UEK6</accession>
<evidence type="ECO:0000313" key="2">
    <source>
        <dbReference type="EMBL" id="MFC6837219.1"/>
    </source>
</evidence>